<dbReference type="InterPro" id="IPR029044">
    <property type="entry name" value="Nucleotide-diphossugar_trans"/>
</dbReference>
<dbReference type="Proteomes" id="UP000580517">
    <property type="component" value="Unassembled WGS sequence"/>
</dbReference>
<sequence>MKFLKSMAISFWKLGAGLEIYFSHICFSINKRLQLLKENNEKKRSKILYLVPNINIISNDAETYNWTSINNDPGFKVQSIHGFKKGWYKLSFEISAACSMGLAKLYIDYGKGYTEKNSISIAFRNEDPIELVIRLKHNARALRFDPFDKAVNFTIDTFAIESQSPYCVKTLMLEYLCIKENRFSLSDPWALWSRIRSEALPEFKSPLFYLYREYRAEIKRNLADYNYELWLSFKCPATIKTIDAAVFEQKKFLKRPRFSIIMPVYNPVLKYLVKAIDSVVGQSYDNWELCIADDCSTDIDVRAMLSHYASKEPRIKVLFRESNGHISEASNSALSLAAGDYVAFLDQDDELAVHALHFIASYINNQPNLKFIYTDEDKIDSAGARSSPHFKSDWNPDLFFSQNYISHLSCFDYNIVDQIGGFRIGLEGSQDYDLILRCLQHIDPEQIAHIPVVLYHWRIHEGSTAQSEKCKPYSSTAGLRALRDYFRAIDQFDVVVNSGISSNTYRVTFPLSHPRPLVSILIPTRDKFQLLNRCIESVLSKTAYKNFEIIIIDNGSREPEVKNYLRQLQQIHTNIHVLDYPFHFNYSAINNYAANASRGEILALLNNDVEVINSSWLTEMVRHASRDDIGCVGAKLYYEDNTIQHAGVIVGLGGVAGHSHKHCCGDAPGYFRRLQLTQNLSAVTGACMLIKRELYFEVGGMEENLAVAFNDVDFCLKVREAGYRNLWTPYAELYHFESKSRGAEDDPVKLARFSAEVEFMKNKWGRILSEDPYYNVNLSRAREDFSIASRDE</sequence>
<dbReference type="AlphaFoldDB" id="A0A853F926"/>
<dbReference type="PANTHER" id="PTHR43179">
    <property type="entry name" value="RHAMNOSYLTRANSFERASE WBBL"/>
    <property type="match status" value="1"/>
</dbReference>
<dbReference type="InterPro" id="IPR001173">
    <property type="entry name" value="Glyco_trans_2-like"/>
</dbReference>
<feature type="domain" description="Glycosyltransferase 2-like" evidence="1">
    <location>
        <begin position="519"/>
        <end position="694"/>
    </location>
</feature>
<proteinExistence type="predicted"/>
<dbReference type="Pfam" id="PF00535">
    <property type="entry name" value="Glycos_transf_2"/>
    <property type="match status" value="2"/>
</dbReference>
<protein>
    <submittedName>
        <fullName evidence="2">Glycosyltransferase family 2 protein</fullName>
    </submittedName>
</protein>
<gene>
    <name evidence="2" type="ORF">H0A68_06155</name>
</gene>
<keyword evidence="2" id="KW-0808">Transferase</keyword>
<dbReference type="Gene3D" id="3.90.550.10">
    <property type="entry name" value="Spore Coat Polysaccharide Biosynthesis Protein SpsA, Chain A"/>
    <property type="match status" value="2"/>
</dbReference>
<dbReference type="CDD" id="cd04184">
    <property type="entry name" value="GT2_RfbC_Mx_like"/>
    <property type="match status" value="1"/>
</dbReference>
<evidence type="ECO:0000313" key="2">
    <source>
        <dbReference type="EMBL" id="NYT36449.1"/>
    </source>
</evidence>
<dbReference type="OrthoDB" id="9816564at2"/>
<name>A0A853F926_9BURK</name>
<dbReference type="PANTHER" id="PTHR43179:SF7">
    <property type="entry name" value="RHAMNOSYLTRANSFERASE WBBL"/>
    <property type="match status" value="1"/>
</dbReference>
<dbReference type="SUPFAM" id="SSF53448">
    <property type="entry name" value="Nucleotide-diphospho-sugar transferases"/>
    <property type="match status" value="2"/>
</dbReference>
<comment type="caution">
    <text evidence="2">The sequence shown here is derived from an EMBL/GenBank/DDBJ whole genome shotgun (WGS) entry which is preliminary data.</text>
</comment>
<feature type="domain" description="Glycosyltransferase 2-like" evidence="1">
    <location>
        <begin position="259"/>
        <end position="368"/>
    </location>
</feature>
<reference evidence="2 3" key="1">
    <citation type="submission" date="2020-07" db="EMBL/GenBank/DDBJ databases">
        <title>Taxonomic revisions and descriptions of new bacterial species based on genomic comparisons in the high-G+C-content subgroup of the family Alcaligenaceae.</title>
        <authorList>
            <person name="Szabo A."/>
            <person name="Felfoldi T."/>
        </authorList>
    </citation>
    <scope>NUCLEOTIDE SEQUENCE [LARGE SCALE GENOMIC DNA]</scope>
    <source>
        <strain evidence="2 3">DSM 25264</strain>
    </source>
</reference>
<dbReference type="CDD" id="cd04186">
    <property type="entry name" value="GT_2_like_c"/>
    <property type="match status" value="1"/>
</dbReference>
<evidence type="ECO:0000313" key="3">
    <source>
        <dbReference type="Proteomes" id="UP000580517"/>
    </source>
</evidence>
<keyword evidence="3" id="KW-1185">Reference proteome</keyword>
<dbReference type="RefSeq" id="WP_129968427.1">
    <property type="nucleotide sequence ID" value="NZ_JACCEW010000002.1"/>
</dbReference>
<evidence type="ECO:0000259" key="1">
    <source>
        <dbReference type="Pfam" id="PF00535"/>
    </source>
</evidence>
<dbReference type="EMBL" id="JACCEW010000002">
    <property type="protein sequence ID" value="NYT36449.1"/>
    <property type="molecule type" value="Genomic_DNA"/>
</dbReference>
<organism evidence="2 3">
    <name type="scientific">Allopusillimonas soli</name>
    <dbReference type="NCBI Taxonomy" id="659016"/>
    <lineage>
        <taxon>Bacteria</taxon>
        <taxon>Pseudomonadati</taxon>
        <taxon>Pseudomonadota</taxon>
        <taxon>Betaproteobacteria</taxon>
        <taxon>Burkholderiales</taxon>
        <taxon>Alcaligenaceae</taxon>
        <taxon>Allopusillimonas</taxon>
    </lineage>
</organism>
<dbReference type="GO" id="GO:0016757">
    <property type="term" value="F:glycosyltransferase activity"/>
    <property type="evidence" value="ECO:0007669"/>
    <property type="project" value="UniProtKB-KW"/>
</dbReference>
<accession>A0A853F926</accession>